<keyword evidence="8" id="KW-1185">Reference proteome</keyword>
<comment type="similarity">
    <text evidence="1">Belongs to the peptidase S66 family.</text>
</comment>
<evidence type="ECO:0000313" key="8">
    <source>
        <dbReference type="Proteomes" id="UP000182938"/>
    </source>
</evidence>
<feature type="active site" description="Nucleophile" evidence="3">
    <location>
        <position position="116"/>
    </location>
</feature>
<feature type="domain" description="LD-carboxypeptidase N-terminal" evidence="4">
    <location>
        <begin position="15"/>
        <end position="136"/>
    </location>
</feature>
<reference evidence="7 9" key="2">
    <citation type="submission" date="2020-10" db="EMBL/GenBank/DDBJ databases">
        <title>Janibacter indicus TT2 genome sequence.</title>
        <authorList>
            <person name="Lee K."/>
            <person name="Ganzorig M."/>
        </authorList>
    </citation>
    <scope>NUCLEOTIDE SEQUENCE [LARGE SCALE GENOMIC DNA]</scope>
    <source>
        <strain evidence="7 9">TT2</strain>
    </source>
</reference>
<dbReference type="SUPFAM" id="SSF141986">
    <property type="entry name" value="LD-carboxypeptidase A C-terminal domain-like"/>
    <property type="match status" value="1"/>
</dbReference>
<keyword evidence="7" id="KW-0121">Carboxypeptidase</keyword>
<dbReference type="Proteomes" id="UP000593998">
    <property type="component" value="Chromosome"/>
</dbReference>
<dbReference type="CDD" id="cd07062">
    <property type="entry name" value="Peptidase_S66_mccF_like"/>
    <property type="match status" value="1"/>
</dbReference>
<feature type="active site" description="Charge relay system" evidence="3">
    <location>
        <position position="246"/>
    </location>
</feature>
<dbReference type="InterPro" id="IPR029062">
    <property type="entry name" value="Class_I_gatase-like"/>
</dbReference>
<gene>
    <name evidence="6" type="ORF">ASJ30_10705</name>
    <name evidence="7" type="ORF">IGS73_12145</name>
</gene>
<evidence type="ECO:0000256" key="2">
    <source>
        <dbReference type="ARBA" id="ARBA00022801"/>
    </source>
</evidence>
<dbReference type="PIRSF" id="PIRSF028757">
    <property type="entry name" value="LD-carboxypeptidase"/>
    <property type="match status" value="1"/>
</dbReference>
<evidence type="ECO:0000259" key="5">
    <source>
        <dbReference type="Pfam" id="PF17676"/>
    </source>
</evidence>
<dbReference type="SUPFAM" id="SSF52317">
    <property type="entry name" value="Class I glutamine amidotransferase-like"/>
    <property type="match status" value="1"/>
</dbReference>
<dbReference type="AlphaFoldDB" id="A0A1L3MHS5"/>
<dbReference type="KEGG" id="jte:ASJ30_10705"/>
<dbReference type="Pfam" id="PF17676">
    <property type="entry name" value="Peptidase_S66C"/>
    <property type="match status" value="1"/>
</dbReference>
<dbReference type="InterPro" id="IPR027478">
    <property type="entry name" value="LdcA_N"/>
</dbReference>
<evidence type="ECO:0000313" key="7">
    <source>
        <dbReference type="EMBL" id="QOK21869.1"/>
    </source>
</evidence>
<dbReference type="Gene3D" id="3.40.50.10740">
    <property type="entry name" value="Class I glutamine amidotransferase-like"/>
    <property type="match status" value="1"/>
</dbReference>
<dbReference type="PANTHER" id="PTHR30237:SF4">
    <property type="entry name" value="LD-CARBOXYPEPTIDASE C-TERMINAL DOMAIN-CONTAINING PROTEIN"/>
    <property type="match status" value="1"/>
</dbReference>
<dbReference type="PANTHER" id="PTHR30237">
    <property type="entry name" value="MURAMOYLTETRAPEPTIDE CARBOXYPEPTIDASE"/>
    <property type="match status" value="1"/>
</dbReference>
<name>A0A1L3MHS5_9MICO</name>
<dbReference type="Pfam" id="PF02016">
    <property type="entry name" value="Peptidase_S66"/>
    <property type="match status" value="1"/>
</dbReference>
<dbReference type="InterPro" id="IPR027461">
    <property type="entry name" value="Carboxypeptidase_A_C_sf"/>
</dbReference>
<dbReference type="EMBL" id="CP013290">
    <property type="protein sequence ID" value="APH01935.1"/>
    <property type="molecule type" value="Genomic_DNA"/>
</dbReference>
<accession>A0A1L3MHS5</accession>
<feature type="active site" description="Charge relay system" evidence="3">
    <location>
        <position position="312"/>
    </location>
</feature>
<dbReference type="InterPro" id="IPR040449">
    <property type="entry name" value="Peptidase_S66_N"/>
</dbReference>
<keyword evidence="2" id="KW-0378">Hydrolase</keyword>
<feature type="domain" description="LD-carboxypeptidase C-terminal" evidence="5">
    <location>
        <begin position="208"/>
        <end position="326"/>
    </location>
</feature>
<dbReference type="Proteomes" id="UP000182938">
    <property type="component" value="Chromosome"/>
</dbReference>
<reference evidence="6 8" key="1">
    <citation type="submission" date="2015-11" db="EMBL/GenBank/DDBJ databases">
        <authorList>
            <person name="Zhang Y."/>
            <person name="Guo Z."/>
        </authorList>
    </citation>
    <scope>NUCLEOTIDE SEQUENCE [LARGE SCALE GENOMIC DNA]</scope>
    <source>
        <strain evidence="6 8">YFY001</strain>
    </source>
</reference>
<dbReference type="InterPro" id="IPR040921">
    <property type="entry name" value="Peptidase_S66C"/>
</dbReference>
<evidence type="ECO:0000256" key="1">
    <source>
        <dbReference type="ARBA" id="ARBA00010233"/>
    </source>
</evidence>
<evidence type="ECO:0000313" key="9">
    <source>
        <dbReference type="Proteomes" id="UP000593998"/>
    </source>
</evidence>
<dbReference type="Gene3D" id="3.50.30.60">
    <property type="entry name" value="LD-carboxypeptidase A C-terminal domain-like"/>
    <property type="match status" value="1"/>
</dbReference>
<dbReference type="InterPro" id="IPR003507">
    <property type="entry name" value="S66_fam"/>
</dbReference>
<dbReference type="GO" id="GO:0004180">
    <property type="term" value="F:carboxypeptidase activity"/>
    <property type="evidence" value="ECO:0007669"/>
    <property type="project" value="UniProtKB-KW"/>
</dbReference>
<evidence type="ECO:0000259" key="4">
    <source>
        <dbReference type="Pfam" id="PF02016"/>
    </source>
</evidence>
<organism evidence="6 8">
    <name type="scientific">Janibacter indicus</name>
    <dbReference type="NCBI Taxonomy" id="857417"/>
    <lineage>
        <taxon>Bacteria</taxon>
        <taxon>Bacillati</taxon>
        <taxon>Actinomycetota</taxon>
        <taxon>Actinomycetes</taxon>
        <taxon>Micrococcales</taxon>
        <taxon>Intrasporangiaceae</taxon>
        <taxon>Janibacter</taxon>
    </lineage>
</organism>
<proteinExistence type="inferred from homology"/>
<evidence type="ECO:0000256" key="3">
    <source>
        <dbReference type="PIRSR" id="PIRSR028757-1"/>
    </source>
</evidence>
<dbReference type="RefSeq" id="WP_072625089.1">
    <property type="nucleotide sequence ID" value="NZ_CP013290.1"/>
</dbReference>
<keyword evidence="7" id="KW-0645">Protease</keyword>
<sequence length="347" mass="36957">MDARLPAPLRPGDTIAVTAPSSGVPPTLQPRLDLAIAGLRRRGFEVVEGVCLRDVAPTHVSASREARADELMALLVDPDVHAVIPPWGGETGIDVLPLLDLDLLAQCDPTWYVGFSDTTTTMLPLTLRAGWATLHGSNLMDTPYAPAPGQRHWLDVAMSEGGELTQTAATHHRAAGWDDYEGDPGVDEMTLIEPTRWSLLEGESASFTGPLVGGCIEVLSPLAGTPFGDVWSWAQVQEQPPVVLLEAAEGDAFEIARCLHGLRLAGWFDRCAGVVVGRTSAPDAPTLTQHEAVRDALGDLDVPVVLDADVGHQQPQLPLVLGVPTRVEVGPEAQTITQDLTRRTASA</sequence>
<evidence type="ECO:0000313" key="6">
    <source>
        <dbReference type="EMBL" id="APH01935.1"/>
    </source>
</evidence>
<protein>
    <submittedName>
        <fullName evidence="7">LD-carboxypeptidase</fullName>
    </submittedName>
    <submittedName>
        <fullName evidence="6">Peptidase S66 family protein</fullName>
    </submittedName>
</protein>
<dbReference type="EMBL" id="CP062789">
    <property type="protein sequence ID" value="QOK21869.1"/>
    <property type="molecule type" value="Genomic_DNA"/>
</dbReference>